<dbReference type="GO" id="GO:0008146">
    <property type="term" value="F:sulfotransferase activity"/>
    <property type="evidence" value="ECO:0007669"/>
    <property type="project" value="InterPro"/>
</dbReference>
<reference evidence="1 2" key="1">
    <citation type="submission" date="2019-08" db="EMBL/GenBank/DDBJ databases">
        <title>Deep-cultivation of Planctomycetes and their phenomic and genomic characterization uncovers novel biology.</title>
        <authorList>
            <person name="Wiegand S."/>
            <person name="Jogler M."/>
            <person name="Boedeker C."/>
            <person name="Pinto D."/>
            <person name="Vollmers J."/>
            <person name="Rivas-Marin E."/>
            <person name="Kohn T."/>
            <person name="Peeters S.H."/>
            <person name="Heuer A."/>
            <person name="Rast P."/>
            <person name="Oberbeckmann S."/>
            <person name="Bunk B."/>
            <person name="Jeske O."/>
            <person name="Meyerdierks A."/>
            <person name="Storesund J.E."/>
            <person name="Kallscheuer N."/>
            <person name="Luecker S."/>
            <person name="Lage O.M."/>
            <person name="Pohl T."/>
            <person name="Merkel B.J."/>
            <person name="Hornburger P."/>
            <person name="Mueller R.-W."/>
            <person name="Bruemmer F."/>
            <person name="Labrenz M."/>
            <person name="Spormann A.M."/>
            <person name="Op den Camp H."/>
            <person name="Overmann J."/>
            <person name="Amann R."/>
            <person name="Jetten M.S.M."/>
            <person name="Mascher T."/>
            <person name="Medema M.H."/>
            <person name="Devos D.P."/>
            <person name="Kaster A.-K."/>
            <person name="Ovreas L."/>
            <person name="Rohde M."/>
            <person name="Galperin M.Y."/>
            <person name="Jogler C."/>
        </authorList>
    </citation>
    <scope>NUCLEOTIDE SEQUENCE [LARGE SCALE GENOMIC DNA]</scope>
    <source>
        <strain evidence="1 2">FC18</strain>
    </source>
</reference>
<name>A0A5B9PD34_9BACT</name>
<dbReference type="InterPro" id="IPR005331">
    <property type="entry name" value="Sulfotransferase"/>
</dbReference>
<dbReference type="Gene3D" id="3.40.50.300">
    <property type="entry name" value="P-loop containing nucleotide triphosphate hydrolases"/>
    <property type="match status" value="1"/>
</dbReference>
<dbReference type="InterPro" id="IPR027417">
    <property type="entry name" value="P-loop_NTPase"/>
</dbReference>
<evidence type="ECO:0000313" key="1">
    <source>
        <dbReference type="EMBL" id="QEG24214.1"/>
    </source>
</evidence>
<accession>A0A5B9PD34</accession>
<proteinExistence type="predicted"/>
<dbReference type="Proteomes" id="UP000322214">
    <property type="component" value="Chromosome"/>
</dbReference>
<dbReference type="KEGG" id="mff:MFFC18_41310"/>
<dbReference type="GO" id="GO:0016020">
    <property type="term" value="C:membrane"/>
    <property type="evidence" value="ECO:0007669"/>
    <property type="project" value="InterPro"/>
</dbReference>
<organism evidence="1 2">
    <name type="scientific">Mariniblastus fucicola</name>
    <dbReference type="NCBI Taxonomy" id="980251"/>
    <lineage>
        <taxon>Bacteria</taxon>
        <taxon>Pseudomonadati</taxon>
        <taxon>Planctomycetota</taxon>
        <taxon>Planctomycetia</taxon>
        <taxon>Pirellulales</taxon>
        <taxon>Pirellulaceae</taxon>
        <taxon>Mariniblastus</taxon>
    </lineage>
</organism>
<gene>
    <name evidence="1" type="ORF">MFFC18_41310</name>
</gene>
<dbReference type="RefSeq" id="WP_075083499.1">
    <property type="nucleotide sequence ID" value="NZ_CP042912.1"/>
</dbReference>
<dbReference type="EMBL" id="CP042912">
    <property type="protein sequence ID" value="QEG24214.1"/>
    <property type="molecule type" value="Genomic_DNA"/>
</dbReference>
<sequence>MIVSNSRQFVFVHIFKTAGTSIKRAVRRYAMPSWHESANFVFKRIGVPQFGPPSRGDHVKACDLIGEIGRKQFDRLFSFAFVRNPWDWELSHFRHIRKHGSHPDHAEVSRLSGFADYVQWRCDGRFQTQESFLVHRGQTVVDFVGRFENLASDFGFVCQRLSIPFRLPKLNRTQQEDYRSAYEDRTRELVASTYASDINRFGYRFE</sequence>
<dbReference type="Pfam" id="PF03567">
    <property type="entry name" value="Sulfotransfer_2"/>
    <property type="match status" value="1"/>
</dbReference>
<dbReference type="SUPFAM" id="SSF52540">
    <property type="entry name" value="P-loop containing nucleoside triphosphate hydrolases"/>
    <property type="match status" value="1"/>
</dbReference>
<dbReference type="STRING" id="980251.GCA_001642875_00707"/>
<keyword evidence="2" id="KW-1185">Reference proteome</keyword>
<evidence type="ECO:0000313" key="2">
    <source>
        <dbReference type="Proteomes" id="UP000322214"/>
    </source>
</evidence>
<protein>
    <submittedName>
        <fullName evidence="1">Sulfotransferase family protein</fullName>
    </submittedName>
</protein>
<dbReference type="AlphaFoldDB" id="A0A5B9PD34"/>
<keyword evidence="1" id="KW-0808">Transferase</keyword>
<dbReference type="OrthoDB" id="288532at2"/>